<dbReference type="Proteomes" id="UP000236173">
    <property type="component" value="Unassembled WGS sequence"/>
</dbReference>
<gene>
    <name evidence="3" type="ORF">HRbin17_00035</name>
</gene>
<reference evidence="4" key="1">
    <citation type="submission" date="2017-09" db="EMBL/GenBank/DDBJ databases">
        <title>Metaegenomics of thermophilic ammonia-oxidizing enrichment culture.</title>
        <authorList>
            <person name="Kato S."/>
            <person name="Suzuki K."/>
        </authorList>
    </citation>
    <scope>NUCLEOTIDE SEQUENCE [LARGE SCALE GENOMIC DNA]</scope>
</reference>
<evidence type="ECO:0000259" key="2">
    <source>
        <dbReference type="Pfam" id="PF13372"/>
    </source>
</evidence>
<sequence length="461" mass="52763">MMRWVAVWAAIGSAAAVLQAQGIKVDVSWRVRGEVWDFFTTPGADNHYAFLGSLLRAGISGQGQRHAWRLELAQSTLAGLPDNARPPSHGATYRSVNGGRDGSVFLKQLFWRWRSKSGWSLMLGRFEFSDGSERMPDDPTLQWLRRHRIQERLIGPFGFTHITRSFDGVYWAWDRLQGTLTLTLFRPTRGAFDLRANDQLTRVTVAYTSWTFRPDPQSDARFFALYYRDARPAVKVDSRPLADRQTDREAIALTTLGGHFLRVVPSKWGQTDFLAWGAWQWGDWGRLKHRAFAVAAEIGHRWDSPWRPWLRLGAFLSTGDGNPNDGFHKTFFQVLPTPRLYARFPIYNLMNNRDLFVQFTLCPHRRLTLRLEAHRLWLSRRTDLWYAGGGAFNDTAFGYAGLTSGGARRLMDVLDLSVDYQSDPLTTWTLYLARAWGKGAVRSNFAGSSATYAYLEVVRRW</sequence>
<keyword evidence="1" id="KW-0732">Signal</keyword>
<protein>
    <recommendedName>
        <fullName evidence="2">Alginate export domain-containing protein</fullName>
    </recommendedName>
</protein>
<proteinExistence type="predicted"/>
<feature type="chain" id="PRO_5014130307" description="Alginate export domain-containing protein" evidence="1">
    <location>
        <begin position="21"/>
        <end position="461"/>
    </location>
</feature>
<evidence type="ECO:0000313" key="3">
    <source>
        <dbReference type="EMBL" id="GBC97548.1"/>
    </source>
</evidence>
<comment type="caution">
    <text evidence="3">The sequence shown here is derived from an EMBL/GenBank/DDBJ whole genome shotgun (WGS) entry which is preliminary data.</text>
</comment>
<accession>A0A2H5X8N1</accession>
<dbReference type="Pfam" id="PF13372">
    <property type="entry name" value="Alginate_exp"/>
    <property type="match status" value="1"/>
</dbReference>
<dbReference type="InterPro" id="IPR025388">
    <property type="entry name" value="Alginate_export_dom"/>
</dbReference>
<name>A0A2H5X8N1_9BACT</name>
<evidence type="ECO:0000256" key="1">
    <source>
        <dbReference type="SAM" id="SignalP"/>
    </source>
</evidence>
<evidence type="ECO:0000313" key="4">
    <source>
        <dbReference type="Proteomes" id="UP000236173"/>
    </source>
</evidence>
<dbReference type="EMBL" id="BEHT01000001">
    <property type="protein sequence ID" value="GBC97548.1"/>
    <property type="molecule type" value="Genomic_DNA"/>
</dbReference>
<organism evidence="3 4">
    <name type="scientific">Candidatus Fervidibacter japonicus</name>
    <dbReference type="NCBI Taxonomy" id="2035412"/>
    <lineage>
        <taxon>Bacteria</taxon>
        <taxon>Candidatus Fervidibacterota</taxon>
        <taxon>Candidatus Fervidibacter</taxon>
    </lineage>
</organism>
<feature type="domain" description="Alginate export" evidence="2">
    <location>
        <begin position="121"/>
        <end position="423"/>
    </location>
</feature>
<dbReference type="AlphaFoldDB" id="A0A2H5X8N1"/>
<feature type="signal peptide" evidence="1">
    <location>
        <begin position="1"/>
        <end position="20"/>
    </location>
</feature>